<organism evidence="7 8">
    <name type="scientific">Gimesia chilikensis</name>
    <dbReference type="NCBI Taxonomy" id="2605989"/>
    <lineage>
        <taxon>Bacteria</taxon>
        <taxon>Pseudomonadati</taxon>
        <taxon>Planctomycetota</taxon>
        <taxon>Planctomycetia</taxon>
        <taxon>Planctomycetales</taxon>
        <taxon>Planctomycetaceae</taxon>
        <taxon>Gimesia</taxon>
    </lineage>
</organism>
<proteinExistence type="inferred from homology"/>
<dbReference type="Pfam" id="PF00854">
    <property type="entry name" value="PTR2"/>
    <property type="match status" value="2"/>
</dbReference>
<dbReference type="InterPro" id="IPR036259">
    <property type="entry name" value="MFS_trans_sf"/>
</dbReference>
<dbReference type="GO" id="GO:0016020">
    <property type="term" value="C:membrane"/>
    <property type="evidence" value="ECO:0007669"/>
    <property type="project" value="UniProtKB-SubCell"/>
</dbReference>
<dbReference type="RefSeq" id="WP_145039201.1">
    <property type="nucleotide sequence ID" value="NZ_CP036347.1"/>
</dbReference>
<dbReference type="EMBL" id="CP036347">
    <property type="protein sequence ID" value="QDU02422.1"/>
    <property type="molecule type" value="Genomic_DNA"/>
</dbReference>
<evidence type="ECO:0000256" key="3">
    <source>
        <dbReference type="ARBA" id="ARBA00022692"/>
    </source>
</evidence>
<dbReference type="PANTHER" id="PTHR11654">
    <property type="entry name" value="OLIGOPEPTIDE TRANSPORTER-RELATED"/>
    <property type="match status" value="1"/>
</dbReference>
<feature type="transmembrane region" description="Helical" evidence="6">
    <location>
        <begin position="57"/>
        <end position="75"/>
    </location>
</feature>
<feature type="transmembrane region" description="Helical" evidence="6">
    <location>
        <begin position="87"/>
        <end position="117"/>
    </location>
</feature>
<feature type="transmembrane region" description="Helical" evidence="6">
    <location>
        <begin position="223"/>
        <end position="246"/>
    </location>
</feature>
<evidence type="ECO:0000256" key="2">
    <source>
        <dbReference type="ARBA" id="ARBA00005982"/>
    </source>
</evidence>
<sequence length="439" mass="47535">MNNRVESGAGRSTLPLGFWFLLSGSLAERAAFQGIRVVLVLFLIELMGYSEGEASSLVSWFVALCYLFPLAAAWLGDRWLLRSQSLLLFAIIATVGYAILPIGSAEVVLFAVILIALGSGGVKTHAPTLIGVTLECHRSGDLQLRSAAFSYLYAGINVAWVVAALGFPVLRAEFGYRQAFWVIAATMALSAAMFVAGRRHYGSEPITDAACTRDIWSAVKKMGFFAPTIVFWSLFEQSATTWTLFVRDHVDLSLGSLQLHPDMIQGLNPILVLLLAPFWRWAVVRLSRSGITMHSESQVLLGFAFSFLSALAIAIAAAFSARGQLVSFGWMAAAHFFLAAAELGVAAASLEVAFTEGPPRLKAFFGACWLLMPFFGNVLNAAMAPFYDALGSQTYFAMLAAIVGLGCFSFFGLTAAAGRRRKSCSFVVPQSLYQEHSHE</sequence>
<feature type="transmembrane region" description="Helical" evidence="6">
    <location>
        <begin position="395"/>
        <end position="416"/>
    </location>
</feature>
<name>A0A517WAZ1_9PLAN</name>
<dbReference type="SUPFAM" id="SSF103473">
    <property type="entry name" value="MFS general substrate transporter"/>
    <property type="match status" value="1"/>
</dbReference>
<gene>
    <name evidence="7" type="primary">dtpA</name>
    <name evidence="7" type="ORF">V6x_21250</name>
</gene>
<feature type="transmembrane region" description="Helical" evidence="6">
    <location>
        <begin position="364"/>
        <end position="383"/>
    </location>
</feature>
<feature type="transmembrane region" description="Helical" evidence="6">
    <location>
        <begin position="266"/>
        <end position="287"/>
    </location>
</feature>
<keyword evidence="3 6" id="KW-0812">Transmembrane</keyword>
<feature type="transmembrane region" description="Helical" evidence="6">
    <location>
        <begin position="299"/>
        <end position="321"/>
    </location>
</feature>
<protein>
    <submittedName>
        <fullName evidence="7">Dipeptide and tripeptide permease A</fullName>
    </submittedName>
</protein>
<feature type="transmembrane region" description="Helical" evidence="6">
    <location>
        <begin position="148"/>
        <end position="167"/>
    </location>
</feature>
<evidence type="ECO:0000256" key="6">
    <source>
        <dbReference type="SAM" id="Phobius"/>
    </source>
</evidence>
<comment type="subcellular location">
    <subcellularLocation>
        <location evidence="1">Membrane</location>
        <topology evidence="1">Multi-pass membrane protein</topology>
    </subcellularLocation>
</comment>
<evidence type="ECO:0000313" key="8">
    <source>
        <dbReference type="Proteomes" id="UP000320722"/>
    </source>
</evidence>
<evidence type="ECO:0000256" key="5">
    <source>
        <dbReference type="ARBA" id="ARBA00023136"/>
    </source>
</evidence>
<keyword evidence="5 6" id="KW-0472">Membrane</keyword>
<dbReference type="Proteomes" id="UP000320722">
    <property type="component" value="Chromosome"/>
</dbReference>
<evidence type="ECO:0000256" key="4">
    <source>
        <dbReference type="ARBA" id="ARBA00022989"/>
    </source>
</evidence>
<reference evidence="7 8" key="1">
    <citation type="submission" date="2019-02" db="EMBL/GenBank/DDBJ databases">
        <title>Deep-cultivation of Planctomycetes and their phenomic and genomic characterization uncovers novel biology.</title>
        <authorList>
            <person name="Wiegand S."/>
            <person name="Jogler M."/>
            <person name="Boedeker C."/>
            <person name="Pinto D."/>
            <person name="Vollmers J."/>
            <person name="Rivas-Marin E."/>
            <person name="Kohn T."/>
            <person name="Peeters S.H."/>
            <person name="Heuer A."/>
            <person name="Rast P."/>
            <person name="Oberbeckmann S."/>
            <person name="Bunk B."/>
            <person name="Jeske O."/>
            <person name="Meyerdierks A."/>
            <person name="Storesund J.E."/>
            <person name="Kallscheuer N."/>
            <person name="Luecker S."/>
            <person name="Lage O.M."/>
            <person name="Pohl T."/>
            <person name="Merkel B.J."/>
            <person name="Hornburger P."/>
            <person name="Mueller R.-W."/>
            <person name="Bruemmer F."/>
            <person name="Labrenz M."/>
            <person name="Spormann A.M."/>
            <person name="Op den Camp H."/>
            <person name="Overmann J."/>
            <person name="Amann R."/>
            <person name="Jetten M.S.M."/>
            <person name="Mascher T."/>
            <person name="Medema M.H."/>
            <person name="Devos D.P."/>
            <person name="Kaster A.-K."/>
            <person name="Ovreas L."/>
            <person name="Rohde M."/>
            <person name="Galperin M.Y."/>
            <person name="Jogler C."/>
        </authorList>
    </citation>
    <scope>NUCLEOTIDE SEQUENCE [LARGE SCALE GENOMIC DNA]</scope>
    <source>
        <strain evidence="7 8">V6</strain>
    </source>
</reference>
<dbReference type="AlphaFoldDB" id="A0A517WAZ1"/>
<evidence type="ECO:0000256" key="1">
    <source>
        <dbReference type="ARBA" id="ARBA00004141"/>
    </source>
</evidence>
<feature type="transmembrane region" description="Helical" evidence="6">
    <location>
        <begin position="179"/>
        <end position="197"/>
    </location>
</feature>
<keyword evidence="4 6" id="KW-1133">Transmembrane helix</keyword>
<feature type="transmembrane region" description="Helical" evidence="6">
    <location>
        <begin position="327"/>
        <end position="352"/>
    </location>
</feature>
<dbReference type="GO" id="GO:0022857">
    <property type="term" value="F:transmembrane transporter activity"/>
    <property type="evidence" value="ECO:0007669"/>
    <property type="project" value="InterPro"/>
</dbReference>
<evidence type="ECO:0000313" key="7">
    <source>
        <dbReference type="EMBL" id="QDU02422.1"/>
    </source>
</evidence>
<accession>A0A517WAZ1</accession>
<dbReference type="InterPro" id="IPR000109">
    <property type="entry name" value="POT_fam"/>
</dbReference>
<comment type="similarity">
    <text evidence="2">Belongs to the major facilitator superfamily. Proton-dependent oligopeptide transporter (POT/PTR) (TC 2.A.17) family.</text>
</comment>
<dbReference type="Gene3D" id="1.20.1250.20">
    <property type="entry name" value="MFS general substrate transporter like domains"/>
    <property type="match status" value="2"/>
</dbReference>